<protein>
    <submittedName>
        <fullName evidence="2">Hydrolase</fullName>
    </submittedName>
</protein>
<dbReference type="GO" id="GO:0016787">
    <property type="term" value="F:hydrolase activity"/>
    <property type="evidence" value="ECO:0007669"/>
    <property type="project" value="UniProtKB-KW"/>
</dbReference>
<dbReference type="EMBL" id="CP054140">
    <property type="protein sequence ID" value="QQG65642.1"/>
    <property type="molecule type" value="Genomic_DNA"/>
</dbReference>
<name>A0A7T5VD49_9BACT</name>
<gene>
    <name evidence="2" type="ORF">HP555_07060</name>
</gene>
<evidence type="ECO:0000259" key="1">
    <source>
        <dbReference type="Pfam" id="PF00857"/>
    </source>
</evidence>
<dbReference type="RefSeq" id="WP_199260958.1">
    <property type="nucleotide sequence ID" value="NZ_CP054140.1"/>
</dbReference>
<keyword evidence="2" id="KW-0378">Hydrolase</keyword>
<evidence type="ECO:0000313" key="3">
    <source>
        <dbReference type="Proteomes" id="UP000596092"/>
    </source>
</evidence>
<evidence type="ECO:0000313" key="2">
    <source>
        <dbReference type="EMBL" id="QQG65642.1"/>
    </source>
</evidence>
<dbReference type="KEGG" id="dog:HP555_07060"/>
<dbReference type="PANTHER" id="PTHR14119:SF3">
    <property type="entry name" value="ISOCHORISMATASE DOMAIN-CONTAINING PROTEIN 2"/>
    <property type="match status" value="1"/>
</dbReference>
<organism evidence="2 3">
    <name type="scientific">Desulfobulbus oligotrophicus</name>
    <dbReference type="NCBI Taxonomy" id="1909699"/>
    <lineage>
        <taxon>Bacteria</taxon>
        <taxon>Pseudomonadati</taxon>
        <taxon>Thermodesulfobacteriota</taxon>
        <taxon>Desulfobulbia</taxon>
        <taxon>Desulfobulbales</taxon>
        <taxon>Desulfobulbaceae</taxon>
        <taxon>Desulfobulbus</taxon>
    </lineage>
</organism>
<dbReference type="CDD" id="cd01012">
    <property type="entry name" value="YcaC_related"/>
    <property type="match status" value="1"/>
</dbReference>
<dbReference type="InterPro" id="IPR050993">
    <property type="entry name" value="Isochorismatase_domain"/>
</dbReference>
<dbReference type="AlphaFoldDB" id="A0A7T5VD49"/>
<dbReference type="SUPFAM" id="SSF52499">
    <property type="entry name" value="Isochorismatase-like hydrolases"/>
    <property type="match status" value="1"/>
</dbReference>
<proteinExistence type="predicted"/>
<dbReference type="Pfam" id="PF00857">
    <property type="entry name" value="Isochorismatase"/>
    <property type="match status" value="1"/>
</dbReference>
<keyword evidence="3" id="KW-1185">Reference proteome</keyword>
<reference evidence="2 3" key="1">
    <citation type="submission" date="2020-05" db="EMBL/GenBank/DDBJ databases">
        <title>Complete genome of Desulfobulbus oligotrophicus.</title>
        <authorList>
            <person name="Podar M."/>
        </authorList>
    </citation>
    <scope>NUCLEOTIDE SEQUENCE [LARGE SCALE GENOMIC DNA]</scope>
    <source>
        <strain evidence="2 3">Prop6</strain>
    </source>
</reference>
<dbReference type="InterPro" id="IPR000868">
    <property type="entry name" value="Isochorismatase-like_dom"/>
</dbReference>
<feature type="domain" description="Isochorismatase-like" evidence="1">
    <location>
        <begin position="8"/>
        <end position="156"/>
    </location>
</feature>
<accession>A0A7T5VD49</accession>
<sequence>MIRREDTGLLVIDIQGRLAQIVHESEQMLANTANLINGARLLQLPVLWLEQNPERLGSTTASLAELLAPAEPITKYTFDACKEPSFVEAVRRTKVSTWLVCGVETHICVYQTVMHLKKLGYDVELVCDCVSSRTLFNKQLAMEKMAARGIGMTSVEMCLYELVVDCRAGEFRDLLKIVR</sequence>
<dbReference type="PANTHER" id="PTHR14119">
    <property type="entry name" value="HYDROLASE"/>
    <property type="match status" value="1"/>
</dbReference>
<dbReference type="Proteomes" id="UP000596092">
    <property type="component" value="Chromosome"/>
</dbReference>
<dbReference type="InterPro" id="IPR036380">
    <property type="entry name" value="Isochorismatase-like_sf"/>
</dbReference>
<dbReference type="Gene3D" id="3.40.50.850">
    <property type="entry name" value="Isochorismatase-like"/>
    <property type="match status" value="1"/>
</dbReference>